<feature type="domain" description="Rhodanese" evidence="4">
    <location>
        <begin position="13"/>
        <end position="130"/>
    </location>
</feature>
<dbReference type="InterPro" id="IPR045078">
    <property type="entry name" value="TST/MPST-like"/>
</dbReference>
<dbReference type="OrthoDB" id="9770030at2"/>
<feature type="region of interest" description="Disordered" evidence="3">
    <location>
        <begin position="129"/>
        <end position="154"/>
    </location>
</feature>
<dbReference type="PANTHER" id="PTHR11364">
    <property type="entry name" value="THIOSULFATE SULFERTANSFERASE"/>
    <property type="match status" value="1"/>
</dbReference>
<dbReference type="Pfam" id="PF00581">
    <property type="entry name" value="Rhodanese"/>
    <property type="match status" value="2"/>
</dbReference>
<keyword evidence="6" id="KW-1185">Reference proteome</keyword>
<evidence type="ECO:0000256" key="2">
    <source>
        <dbReference type="ARBA" id="ARBA00022737"/>
    </source>
</evidence>
<proteinExistence type="predicted"/>
<organism evidence="5 6">
    <name type="scientific">Nonomuraea zeae</name>
    <dbReference type="NCBI Taxonomy" id="1642303"/>
    <lineage>
        <taxon>Bacteria</taxon>
        <taxon>Bacillati</taxon>
        <taxon>Actinomycetota</taxon>
        <taxon>Actinomycetes</taxon>
        <taxon>Streptosporangiales</taxon>
        <taxon>Streptosporangiaceae</taxon>
        <taxon>Nonomuraea</taxon>
    </lineage>
</organism>
<evidence type="ECO:0000256" key="1">
    <source>
        <dbReference type="ARBA" id="ARBA00022679"/>
    </source>
</evidence>
<evidence type="ECO:0000259" key="4">
    <source>
        <dbReference type="PROSITE" id="PS50206"/>
    </source>
</evidence>
<accession>A0A5S4FZN6</accession>
<comment type="caution">
    <text evidence="5">The sequence shown here is derived from an EMBL/GenBank/DDBJ whole genome shotgun (WGS) entry which is preliminary data.</text>
</comment>
<feature type="domain" description="Rhodanese" evidence="4">
    <location>
        <begin position="173"/>
        <end position="284"/>
    </location>
</feature>
<dbReference type="Proteomes" id="UP000306628">
    <property type="component" value="Unassembled WGS sequence"/>
</dbReference>
<dbReference type="SMART" id="SM00450">
    <property type="entry name" value="RHOD"/>
    <property type="match status" value="2"/>
</dbReference>
<evidence type="ECO:0000313" key="6">
    <source>
        <dbReference type="Proteomes" id="UP000306628"/>
    </source>
</evidence>
<dbReference type="RefSeq" id="WP_138695681.1">
    <property type="nucleotide sequence ID" value="NZ_JBHSAZ010000010.1"/>
</dbReference>
<sequence>MTSPLITPAELAALEDARVLDVRWRLGGPPGVELYREGHIEGAVYCDLDTDLAAPPGPAGRHPLPEAGAFQTAMRRLGVSDGQPVVVYDDAGSTVAARAWWALRYFGHQDVRVLDGGLSAWQEAGLPTVKEPSGVPSSGVSSSGSGVSGVPEGDFTARPGGMPVLTADEASALASHGVLLDARAAERYRGEVEPVDPVAGHVPGAVSAPTAANTGPDGRFLDPAALRARFAALGVGEGVQAGAYCGSGVTAAHEVLALEVAGRSAALYVGSWSNWVADPTRPVATG</sequence>
<dbReference type="Gene3D" id="3.40.250.10">
    <property type="entry name" value="Rhodanese-like domain"/>
    <property type="match status" value="2"/>
</dbReference>
<reference evidence="5 6" key="1">
    <citation type="submission" date="2019-05" db="EMBL/GenBank/DDBJ databases">
        <title>Draft genome sequence of Nonomuraea zeae DSM 100528.</title>
        <authorList>
            <person name="Saricaoglu S."/>
            <person name="Isik K."/>
        </authorList>
    </citation>
    <scope>NUCLEOTIDE SEQUENCE [LARGE SCALE GENOMIC DNA]</scope>
    <source>
        <strain evidence="5 6">DSM 100528</strain>
    </source>
</reference>
<dbReference type="InterPro" id="IPR001763">
    <property type="entry name" value="Rhodanese-like_dom"/>
</dbReference>
<feature type="compositionally biased region" description="Low complexity" evidence="3">
    <location>
        <begin position="132"/>
        <end position="151"/>
    </location>
</feature>
<evidence type="ECO:0000313" key="5">
    <source>
        <dbReference type="EMBL" id="TMR26168.1"/>
    </source>
</evidence>
<protein>
    <submittedName>
        <fullName evidence="5">Sulfurtransferase</fullName>
    </submittedName>
</protein>
<dbReference type="InterPro" id="IPR036873">
    <property type="entry name" value="Rhodanese-like_dom_sf"/>
</dbReference>
<dbReference type="AlphaFoldDB" id="A0A5S4FZN6"/>
<dbReference type="SUPFAM" id="SSF52821">
    <property type="entry name" value="Rhodanese/Cell cycle control phosphatase"/>
    <property type="match status" value="2"/>
</dbReference>
<dbReference type="EMBL" id="VCKX01000207">
    <property type="protein sequence ID" value="TMR26168.1"/>
    <property type="molecule type" value="Genomic_DNA"/>
</dbReference>
<dbReference type="GO" id="GO:0004792">
    <property type="term" value="F:thiosulfate-cyanide sulfurtransferase activity"/>
    <property type="evidence" value="ECO:0007669"/>
    <property type="project" value="TreeGrafter"/>
</dbReference>
<dbReference type="PROSITE" id="PS50206">
    <property type="entry name" value="RHODANESE_3"/>
    <property type="match status" value="2"/>
</dbReference>
<gene>
    <name evidence="5" type="ORF">ETD85_43445</name>
</gene>
<dbReference type="PANTHER" id="PTHR11364:SF27">
    <property type="entry name" value="SULFURTRANSFERASE"/>
    <property type="match status" value="1"/>
</dbReference>
<dbReference type="CDD" id="cd01448">
    <property type="entry name" value="TST_Repeat_1"/>
    <property type="match status" value="1"/>
</dbReference>
<keyword evidence="1 5" id="KW-0808">Transferase</keyword>
<name>A0A5S4FZN6_9ACTN</name>
<keyword evidence="2" id="KW-0677">Repeat</keyword>
<evidence type="ECO:0000256" key="3">
    <source>
        <dbReference type="SAM" id="MobiDB-lite"/>
    </source>
</evidence>